<dbReference type="EMBL" id="JBDODL010005147">
    <property type="protein sequence ID" value="MES1923219.1"/>
    <property type="molecule type" value="Genomic_DNA"/>
</dbReference>
<proteinExistence type="predicted"/>
<sequence length="81" mass="9335">DLHDTRNKRPYSIEIQTFVFKDAPLQPEIKRGIVKQITKHLDDLISCFGAKNDKIYDIGYRCSIVPFSDSESHIVPENAEE</sequence>
<keyword evidence="2" id="KW-1185">Reference proteome</keyword>
<dbReference type="Proteomes" id="UP001439008">
    <property type="component" value="Unassembled WGS sequence"/>
</dbReference>
<feature type="non-terminal residue" evidence="1">
    <location>
        <position position="1"/>
    </location>
</feature>
<feature type="non-terminal residue" evidence="1">
    <location>
        <position position="81"/>
    </location>
</feature>
<reference evidence="1 2" key="1">
    <citation type="journal article" date="2024" name="BMC Biol.">
        <title>Comparative genomics of Ascetosporea gives new insight into the evolutionary basis for animal parasitism in Rhizaria.</title>
        <authorList>
            <person name="Hiltunen Thoren M."/>
            <person name="Onut-Brannstrom I."/>
            <person name="Alfjorden A."/>
            <person name="Peckova H."/>
            <person name="Swords F."/>
            <person name="Hooper C."/>
            <person name="Holzer A.S."/>
            <person name="Bass D."/>
            <person name="Burki F."/>
        </authorList>
    </citation>
    <scope>NUCLEOTIDE SEQUENCE [LARGE SCALE GENOMIC DNA]</scope>
    <source>
        <strain evidence="1">20-A016</strain>
    </source>
</reference>
<organism evidence="1 2">
    <name type="scientific">Bonamia ostreae</name>
    <dbReference type="NCBI Taxonomy" id="126728"/>
    <lineage>
        <taxon>Eukaryota</taxon>
        <taxon>Sar</taxon>
        <taxon>Rhizaria</taxon>
        <taxon>Endomyxa</taxon>
        <taxon>Ascetosporea</taxon>
        <taxon>Haplosporida</taxon>
        <taxon>Bonamia</taxon>
    </lineage>
</organism>
<accession>A0ABV2AUR8</accession>
<gene>
    <name evidence="1" type="ORF">MHBO_004763</name>
</gene>
<comment type="caution">
    <text evidence="1">The sequence shown here is derived from an EMBL/GenBank/DDBJ whole genome shotgun (WGS) entry which is preliminary data.</text>
</comment>
<evidence type="ECO:0000313" key="2">
    <source>
        <dbReference type="Proteomes" id="UP001439008"/>
    </source>
</evidence>
<name>A0ABV2AUR8_9EUKA</name>
<evidence type="ECO:0000313" key="1">
    <source>
        <dbReference type="EMBL" id="MES1923219.1"/>
    </source>
</evidence>
<protein>
    <submittedName>
        <fullName evidence="1">Uncharacterized protein</fullName>
    </submittedName>
</protein>